<reference evidence="1 2" key="1">
    <citation type="submission" date="2020-12" db="EMBL/GenBank/DDBJ databases">
        <title>Complete genome sequence of Burkholderia anthina BJQ0011.</title>
        <authorList>
            <person name="Xu Y."/>
        </authorList>
    </citation>
    <scope>NUCLEOTIDE SEQUENCE [LARGE SCALE GENOMIC DNA]</scope>
    <source>
        <strain evidence="1 2">BJQ0011</strain>
    </source>
</reference>
<dbReference type="KEGG" id="bann:JFN94_21930"/>
<dbReference type="Gene3D" id="3.80.10.10">
    <property type="entry name" value="Ribonuclease Inhibitor"/>
    <property type="match status" value="1"/>
</dbReference>
<evidence type="ECO:0000313" key="2">
    <source>
        <dbReference type="Proteomes" id="UP000596205"/>
    </source>
</evidence>
<organism evidence="1 2">
    <name type="scientific">Burkholderia anthina</name>
    <dbReference type="NCBI Taxonomy" id="179879"/>
    <lineage>
        <taxon>Bacteria</taxon>
        <taxon>Pseudomonadati</taxon>
        <taxon>Pseudomonadota</taxon>
        <taxon>Betaproteobacteria</taxon>
        <taxon>Burkholderiales</taxon>
        <taxon>Burkholderiaceae</taxon>
        <taxon>Burkholderia</taxon>
        <taxon>Burkholderia cepacia complex</taxon>
    </lineage>
</organism>
<evidence type="ECO:0000313" key="1">
    <source>
        <dbReference type="EMBL" id="QQK06492.1"/>
    </source>
</evidence>
<dbReference type="AlphaFoldDB" id="A0A7T7ALC5"/>
<dbReference type="RefSeq" id="WP_124826483.1">
    <property type="nucleotide sequence ID" value="NZ_CADEPR010000007.1"/>
</dbReference>
<dbReference type="EMBL" id="CP066770">
    <property type="protein sequence ID" value="QQK06492.1"/>
    <property type="molecule type" value="Genomic_DNA"/>
</dbReference>
<protein>
    <submittedName>
        <fullName evidence="1">Uncharacterized protein</fullName>
    </submittedName>
</protein>
<gene>
    <name evidence="1" type="ORF">JFN94_21930</name>
</gene>
<sequence>MSHPLDCAGYRRLVDLQRRIHARDEREGAENGVDHADPAAPLWQTPLNHVAVAPLRAGLHVRYFGEAWDGPFEWTLRCLAERQVADVVADLAFSGPDEGANGTREWDFGVLLDSDARFPMLRSLYVRPTGPADHNASMIVRRDLIMQEGGEIARFAAKAPFLTELTVPNAPDERFFEVALGHLSRLRIGGGYDTQQFIDRFADSDNLSSLGTLDFSESTELHATWRGKRVAGAVTTFESYERLLKSKAGRRLHTLYLRNTCLNLDELETLQALHPRLQFMVIQAGRGGYVSHFGRNVFPWRHLIQGDPGDA</sequence>
<proteinExistence type="predicted"/>
<dbReference type="InterPro" id="IPR032675">
    <property type="entry name" value="LRR_dom_sf"/>
</dbReference>
<dbReference type="Proteomes" id="UP000596205">
    <property type="component" value="Chromosome 2"/>
</dbReference>
<name>A0A7T7ALC5_9BURK</name>
<accession>A0A7T7ALC5</accession>